<feature type="domain" description="FAD-binding" evidence="12">
    <location>
        <begin position="8"/>
        <end position="345"/>
    </location>
</feature>
<evidence type="ECO:0000256" key="10">
    <source>
        <dbReference type="HAMAP-Rule" id="MF_03018"/>
    </source>
</evidence>
<evidence type="ECO:0000259" key="12">
    <source>
        <dbReference type="Pfam" id="PF01494"/>
    </source>
</evidence>
<dbReference type="InterPro" id="IPR027545">
    <property type="entry name" value="Kynurenine_monooxygenase"/>
</dbReference>
<keyword evidence="6 10" id="KW-0560">Oxidoreductase</keyword>
<evidence type="ECO:0000256" key="11">
    <source>
        <dbReference type="SAM" id="Phobius"/>
    </source>
</evidence>
<evidence type="ECO:0000256" key="9">
    <source>
        <dbReference type="ARBA" id="ARBA00047818"/>
    </source>
</evidence>
<keyword evidence="11" id="KW-0812">Transmembrane</keyword>
<reference evidence="13 14" key="1">
    <citation type="journal article" date="2019" name="Sci. Rep.">
        <title>Comparative genomics of chytrid fungi reveal insights into the obligate biotrophic and pathogenic lifestyle of Synchytrium endobioticum.</title>
        <authorList>
            <person name="van de Vossenberg B.T.L.H."/>
            <person name="Warris S."/>
            <person name="Nguyen H.D.T."/>
            <person name="van Gent-Pelzer M.P.E."/>
            <person name="Joly D.L."/>
            <person name="van de Geest H.C."/>
            <person name="Bonants P.J.M."/>
            <person name="Smith D.S."/>
            <person name="Levesque C.A."/>
            <person name="van der Lee T.A.J."/>
        </authorList>
    </citation>
    <scope>NUCLEOTIDE SEQUENCE [LARGE SCALE GENOMIC DNA]</scope>
    <source>
        <strain evidence="13 14">CBS 675.73</strain>
    </source>
</reference>
<keyword evidence="14" id="KW-1185">Reference proteome</keyword>
<dbReference type="GO" id="GO:0005741">
    <property type="term" value="C:mitochondrial outer membrane"/>
    <property type="evidence" value="ECO:0007669"/>
    <property type="project" value="UniProtKB-SubCell"/>
</dbReference>
<dbReference type="PANTHER" id="PTHR46028:SF2">
    <property type="entry name" value="KYNURENINE 3-MONOOXYGENASE"/>
    <property type="match status" value="1"/>
</dbReference>
<evidence type="ECO:0000256" key="7">
    <source>
        <dbReference type="ARBA" id="ARBA00023033"/>
    </source>
</evidence>
<evidence type="ECO:0000256" key="3">
    <source>
        <dbReference type="ARBA" id="ARBA00022642"/>
    </source>
</evidence>
<protein>
    <recommendedName>
        <fullName evidence="10">Kynurenine 3-monooxygenase</fullName>
        <ecNumber evidence="10">1.14.13.9</ecNumber>
    </recommendedName>
    <alternativeName>
        <fullName evidence="10">Biosynthesis of nicotinic acid protein 4</fullName>
    </alternativeName>
    <alternativeName>
        <fullName evidence="10">Kynurenine 3-hydroxylase</fullName>
    </alternativeName>
</protein>
<dbReference type="STRING" id="246404.A0A507FEV2"/>
<gene>
    <name evidence="10 13" type="primary">BNA4</name>
    <name evidence="13" type="ORF">CcCBS67573_g03957</name>
</gene>
<keyword evidence="10" id="KW-1000">Mitochondrion outer membrane</keyword>
<comment type="caution">
    <text evidence="13">The sequence shown here is derived from an EMBL/GenBank/DDBJ whole genome shotgun (WGS) entry which is preliminary data.</text>
</comment>
<dbReference type="PANTHER" id="PTHR46028">
    <property type="entry name" value="KYNURENINE 3-MONOOXYGENASE"/>
    <property type="match status" value="1"/>
</dbReference>
<dbReference type="GO" id="GO:0070189">
    <property type="term" value="P:kynurenine metabolic process"/>
    <property type="evidence" value="ECO:0007669"/>
    <property type="project" value="TreeGrafter"/>
</dbReference>
<evidence type="ECO:0000313" key="13">
    <source>
        <dbReference type="EMBL" id="TPX74764.1"/>
    </source>
</evidence>
<dbReference type="InterPro" id="IPR002938">
    <property type="entry name" value="FAD-bd"/>
</dbReference>
<comment type="function">
    <text evidence="10">Catalyzes the hydroxylation of L-kynurenine (L-Kyn) to form 3-hydroxy-L-kynurenine (L-3OHKyn). Required for synthesis of quinolinic acid.</text>
</comment>
<dbReference type="UniPathway" id="UPA00253">
    <property type="reaction ID" value="UER00328"/>
</dbReference>
<keyword evidence="3 10" id="KW-0662">Pyridine nucleotide biosynthesis</keyword>
<dbReference type="Proteomes" id="UP000320333">
    <property type="component" value="Unassembled WGS sequence"/>
</dbReference>
<dbReference type="GO" id="GO:0004502">
    <property type="term" value="F:kynurenine 3-monooxygenase activity"/>
    <property type="evidence" value="ECO:0007669"/>
    <property type="project" value="UniProtKB-UniRule"/>
</dbReference>
<keyword evidence="7 10" id="KW-0503">Monooxygenase</keyword>
<keyword evidence="11" id="KW-1133">Transmembrane helix</keyword>
<accession>A0A507FEV2</accession>
<comment type="subcellular location">
    <subcellularLocation>
        <location evidence="10">Mitochondrion outer membrane</location>
    </subcellularLocation>
</comment>
<evidence type="ECO:0000256" key="2">
    <source>
        <dbReference type="ARBA" id="ARBA00022630"/>
    </source>
</evidence>
<name>A0A507FEV2_9FUNG</name>
<dbReference type="GO" id="GO:0043420">
    <property type="term" value="P:anthranilate metabolic process"/>
    <property type="evidence" value="ECO:0007669"/>
    <property type="project" value="UniProtKB-UniRule"/>
</dbReference>
<dbReference type="InterPro" id="IPR036188">
    <property type="entry name" value="FAD/NAD-bd_sf"/>
</dbReference>
<dbReference type="Gene3D" id="3.50.50.60">
    <property type="entry name" value="FAD/NAD(P)-binding domain"/>
    <property type="match status" value="1"/>
</dbReference>
<evidence type="ECO:0000256" key="5">
    <source>
        <dbReference type="ARBA" id="ARBA00022857"/>
    </source>
</evidence>
<dbReference type="AlphaFoldDB" id="A0A507FEV2"/>
<comment type="similarity">
    <text evidence="10">Belongs to the aromatic-ring hydroxylase family. KMO subfamily.</text>
</comment>
<organism evidence="13 14">
    <name type="scientific">Chytriomyces confervae</name>
    <dbReference type="NCBI Taxonomy" id="246404"/>
    <lineage>
        <taxon>Eukaryota</taxon>
        <taxon>Fungi</taxon>
        <taxon>Fungi incertae sedis</taxon>
        <taxon>Chytridiomycota</taxon>
        <taxon>Chytridiomycota incertae sedis</taxon>
        <taxon>Chytridiomycetes</taxon>
        <taxon>Chytridiales</taxon>
        <taxon>Chytriomycetaceae</taxon>
        <taxon>Chytriomyces</taxon>
    </lineage>
</organism>
<feature type="transmembrane region" description="Helical" evidence="11">
    <location>
        <begin position="444"/>
        <end position="462"/>
    </location>
</feature>
<dbReference type="FunFam" id="3.50.50.60:FF:000129">
    <property type="entry name" value="Kynurenine 3-monooxygenase"/>
    <property type="match status" value="1"/>
</dbReference>
<comment type="cofactor">
    <cofactor evidence="1 10">
        <name>FAD</name>
        <dbReference type="ChEBI" id="CHEBI:57692"/>
    </cofactor>
</comment>
<dbReference type="GO" id="GO:0006569">
    <property type="term" value="P:L-tryptophan catabolic process"/>
    <property type="evidence" value="ECO:0007669"/>
    <property type="project" value="UniProtKB-UniRule"/>
</dbReference>
<dbReference type="PRINTS" id="PR00420">
    <property type="entry name" value="RNGMNOXGNASE"/>
</dbReference>
<sequence>MSVPNKEFSVAIVGGGLVGALNAVYFAARGWNVTVFELREDIRTLKQAGGRSINLALSKRGISALEGADAGAGLFETLIPMTGRMIHIGEKQSSQNYGYFGEHDLKAINSVDRKLVNEHLLNKLQKMPNVTIKFLHELVSIDYEKTVLNFKMSDGTECKFQADLIIGADGSYSRVRRELMRVTRMNFSQEYIEHGYVELNMPPNEKGEYQMDPGHLHIWPRQTFMMIGLPNTDKSFTMTLFMPWKNFEAIKTPQDLLAFFEDQFADSLPLIGRELLVKDYFKNPKGSLVSIKCKPYHYKSSCLIIGDAAHAMVPFYGQGMNCGFEDCLVLDEILTKHIGKPGTASSTKPSAEAMGKALEEYSATRNADAEAMSDLAMYNYVEMRSSVTKLSYKLKKSFEGLLHRVFPKSVIPLYTMVSFSRIPYSKALSISKKRGLWYDFFGRVAMYGTVATALGVGAVIGLRNGGLKYVHGFMCRK</sequence>
<keyword evidence="4 10" id="KW-0274">FAD</keyword>
<dbReference type="HAMAP" id="MF_01971">
    <property type="entry name" value="Kynurenine_monooxygenase"/>
    <property type="match status" value="1"/>
</dbReference>
<evidence type="ECO:0000256" key="8">
    <source>
        <dbReference type="ARBA" id="ARBA00023128"/>
    </source>
</evidence>
<dbReference type="EC" id="1.14.13.9" evidence="10"/>
<proteinExistence type="inferred from homology"/>
<keyword evidence="8 10" id="KW-0496">Mitochondrion</keyword>
<dbReference type="GO" id="GO:0034354">
    <property type="term" value="P:'de novo' NAD+ biosynthetic process from L-tryptophan"/>
    <property type="evidence" value="ECO:0007669"/>
    <property type="project" value="UniProtKB-UniRule"/>
</dbReference>
<dbReference type="SUPFAM" id="SSF51905">
    <property type="entry name" value="FAD/NAD(P)-binding domain"/>
    <property type="match status" value="1"/>
</dbReference>
<evidence type="ECO:0000256" key="4">
    <source>
        <dbReference type="ARBA" id="ARBA00022827"/>
    </source>
</evidence>
<dbReference type="GO" id="GO:0019805">
    <property type="term" value="P:quinolinate biosynthetic process"/>
    <property type="evidence" value="ECO:0007669"/>
    <property type="project" value="UniProtKB-UniRule"/>
</dbReference>
<dbReference type="OrthoDB" id="10053569at2759"/>
<dbReference type="Pfam" id="PF01494">
    <property type="entry name" value="FAD_binding_3"/>
    <property type="match status" value="1"/>
</dbReference>
<evidence type="ECO:0000256" key="1">
    <source>
        <dbReference type="ARBA" id="ARBA00001974"/>
    </source>
</evidence>
<evidence type="ECO:0000313" key="14">
    <source>
        <dbReference type="Proteomes" id="UP000320333"/>
    </source>
</evidence>
<comment type="catalytic activity">
    <reaction evidence="9 10">
        <text>L-kynurenine + NADPH + O2 + H(+) = 3-hydroxy-L-kynurenine + NADP(+) + H2O</text>
        <dbReference type="Rhea" id="RHEA:20545"/>
        <dbReference type="ChEBI" id="CHEBI:15377"/>
        <dbReference type="ChEBI" id="CHEBI:15378"/>
        <dbReference type="ChEBI" id="CHEBI:15379"/>
        <dbReference type="ChEBI" id="CHEBI:57783"/>
        <dbReference type="ChEBI" id="CHEBI:57959"/>
        <dbReference type="ChEBI" id="CHEBI:58125"/>
        <dbReference type="ChEBI" id="CHEBI:58349"/>
        <dbReference type="EC" id="1.14.13.9"/>
    </reaction>
</comment>
<dbReference type="EMBL" id="QEAP01000109">
    <property type="protein sequence ID" value="TPX74764.1"/>
    <property type="molecule type" value="Genomic_DNA"/>
</dbReference>
<keyword evidence="5 10" id="KW-0521">NADP</keyword>
<dbReference type="GO" id="GO:0071949">
    <property type="term" value="F:FAD binding"/>
    <property type="evidence" value="ECO:0007669"/>
    <property type="project" value="InterPro"/>
</dbReference>
<evidence type="ECO:0000256" key="6">
    <source>
        <dbReference type="ARBA" id="ARBA00023002"/>
    </source>
</evidence>
<keyword evidence="10 11" id="KW-0472">Membrane</keyword>
<comment type="pathway">
    <text evidence="10">Cofactor biosynthesis; NAD(+) biosynthesis; quinolinate from L-kynurenine: step 1/3.</text>
</comment>
<keyword evidence="2 10" id="KW-0285">Flavoprotein</keyword>